<dbReference type="AlphaFoldDB" id="U6KYH7"/>
<dbReference type="VEuPathDB" id="ToxoDB:ETH_00019910"/>
<keyword evidence="2" id="KW-1185">Reference proteome</keyword>
<dbReference type="OrthoDB" id="70850at2759"/>
<reference evidence="1" key="1">
    <citation type="submission" date="2013-10" db="EMBL/GenBank/DDBJ databases">
        <title>Genomic analysis of the causative agents of coccidiosis in chickens.</title>
        <authorList>
            <person name="Reid A.J."/>
            <person name="Blake D."/>
            <person name="Billington K."/>
            <person name="Browne H."/>
            <person name="Dunn M."/>
            <person name="Hung S."/>
            <person name="Kawahara F."/>
            <person name="Miranda-Saavedra D."/>
            <person name="Mourier T."/>
            <person name="Nagra H."/>
            <person name="Otto T.D."/>
            <person name="Rawlings N."/>
            <person name="Sanchez A."/>
            <person name="Sanders M."/>
            <person name="Subramaniam C."/>
            <person name="Tay Y."/>
            <person name="Dear P."/>
            <person name="Doerig C."/>
            <person name="Gruber A."/>
            <person name="Parkinson J."/>
            <person name="Shirley M."/>
            <person name="Wan K.L."/>
            <person name="Berriman M."/>
            <person name="Tomley F."/>
            <person name="Pain A."/>
        </authorList>
    </citation>
    <scope>NUCLEOTIDE SEQUENCE [LARGE SCALE GENOMIC DNA]</scope>
    <source>
        <strain evidence="1">Houghton</strain>
    </source>
</reference>
<dbReference type="PANTHER" id="PTHR38585">
    <property type="entry name" value="TRANSMEMBRANE PROTEIN"/>
    <property type="match status" value="1"/>
</dbReference>
<gene>
    <name evidence="1" type="ORF">ETH_00019910</name>
</gene>
<dbReference type="PANTHER" id="PTHR38585:SF1">
    <property type="entry name" value="TRANSMEMBRANE PROTEIN"/>
    <property type="match status" value="1"/>
</dbReference>
<evidence type="ECO:0000313" key="2">
    <source>
        <dbReference type="Proteomes" id="UP000030747"/>
    </source>
</evidence>
<dbReference type="EMBL" id="HG675163">
    <property type="protein sequence ID" value="CDJ40545.1"/>
    <property type="molecule type" value="Genomic_DNA"/>
</dbReference>
<dbReference type="OMA" id="SFWGVCT"/>
<name>U6KYH7_EIMTE</name>
<proteinExistence type="predicted"/>
<dbReference type="VEuPathDB" id="ToxoDB:ETH2_1235700"/>
<dbReference type="Proteomes" id="UP000030747">
    <property type="component" value="Unassembled WGS sequence"/>
</dbReference>
<accession>U6KYH7</accession>
<dbReference type="GeneID" id="25253110"/>
<evidence type="ECO:0000313" key="1">
    <source>
        <dbReference type="EMBL" id="CDJ40545.1"/>
    </source>
</evidence>
<protein>
    <submittedName>
        <fullName evidence="1">Uncharacterized protein</fullName>
    </submittedName>
</protein>
<reference evidence="1" key="2">
    <citation type="submission" date="2013-10" db="EMBL/GenBank/DDBJ databases">
        <authorList>
            <person name="Aslett M."/>
        </authorList>
    </citation>
    <scope>NUCLEOTIDE SEQUENCE [LARGE SCALE GENOMIC DNA]</scope>
    <source>
        <strain evidence="1">Houghton</strain>
    </source>
</reference>
<organism evidence="1 2">
    <name type="scientific">Eimeria tenella</name>
    <name type="common">Coccidian parasite</name>
    <dbReference type="NCBI Taxonomy" id="5802"/>
    <lineage>
        <taxon>Eukaryota</taxon>
        <taxon>Sar</taxon>
        <taxon>Alveolata</taxon>
        <taxon>Apicomplexa</taxon>
        <taxon>Conoidasida</taxon>
        <taxon>Coccidia</taxon>
        <taxon>Eucoccidiorida</taxon>
        <taxon>Eimeriorina</taxon>
        <taxon>Eimeriidae</taxon>
        <taxon>Eimeria</taxon>
    </lineage>
</organism>
<dbReference type="RefSeq" id="XP_013231295.1">
    <property type="nucleotide sequence ID" value="XM_013375841.1"/>
</dbReference>
<sequence>MGRIMGYRGSAGGASAVATIRMPGTAPIVGEKTPGSSQLQREVLKELQHQRLLQKARTCGPLFLSKQCEGSKSWWSVAAAARPHAKRRVWEWFKACLRGRQQQRVPLNFGGLPKNIHSCVASSWCKGSSVWQILWTGFVAAATAAAAAMAAVSVGENLVQGRTVAAADTERSLKSWFALSLLQCSSSTLSFWGVCTAGSRIQQALGVSCSSLLSKPLGLLTLAVASNAAAAAAAATSFTCGRLQQLHARATSSHQGWLETAKELQQECRGKWGALLLQHHPRSTSTAVATCSGNRKSLLRLVVAETLEGLLLYYLLGGRLFRLSPSSLVAPGAFSQHTLSLAASAMYASETERRLIKRLGLRFGCHTCGTRSSRTRWVADHQPPTAHVLRYEETLSGRIIGTLRRLLGGPKYWPQRLYPQCESCSLKQAVAVRKQTTAAVASGAAGAGAPLTVMAASAKLRDKNMLAQQQLVYRWNSIRLWHLTGGILTLIRCVDAL</sequence>